<name>A0A699I602_TANCI</name>
<organism evidence="3">
    <name type="scientific">Tanacetum cinerariifolium</name>
    <name type="common">Dalmatian daisy</name>
    <name type="synonym">Chrysanthemum cinerariifolium</name>
    <dbReference type="NCBI Taxonomy" id="118510"/>
    <lineage>
        <taxon>Eukaryota</taxon>
        <taxon>Viridiplantae</taxon>
        <taxon>Streptophyta</taxon>
        <taxon>Embryophyta</taxon>
        <taxon>Tracheophyta</taxon>
        <taxon>Spermatophyta</taxon>
        <taxon>Magnoliopsida</taxon>
        <taxon>eudicotyledons</taxon>
        <taxon>Gunneridae</taxon>
        <taxon>Pentapetalae</taxon>
        <taxon>asterids</taxon>
        <taxon>campanulids</taxon>
        <taxon>Asterales</taxon>
        <taxon>Asteraceae</taxon>
        <taxon>Asteroideae</taxon>
        <taxon>Anthemideae</taxon>
        <taxon>Anthemidinae</taxon>
        <taxon>Tanacetum</taxon>
    </lineage>
</organism>
<feature type="non-terminal residue" evidence="3">
    <location>
        <position position="515"/>
    </location>
</feature>
<protein>
    <recommendedName>
        <fullName evidence="4">Transposase (Putative), gypsy type</fullName>
    </recommendedName>
</protein>
<feature type="coiled-coil region" evidence="1">
    <location>
        <begin position="343"/>
        <end position="370"/>
    </location>
</feature>
<accession>A0A699I602</accession>
<comment type="caution">
    <text evidence="3">The sequence shown here is derived from an EMBL/GenBank/DDBJ whole genome shotgun (WGS) entry which is preliminary data.</text>
</comment>
<dbReference type="EMBL" id="BKCJ010228347">
    <property type="protein sequence ID" value="GEY97799.1"/>
    <property type="molecule type" value="Genomic_DNA"/>
</dbReference>
<feature type="compositionally biased region" description="Polar residues" evidence="2">
    <location>
        <begin position="111"/>
        <end position="122"/>
    </location>
</feature>
<evidence type="ECO:0000313" key="3">
    <source>
        <dbReference type="EMBL" id="GEY97799.1"/>
    </source>
</evidence>
<evidence type="ECO:0008006" key="4">
    <source>
        <dbReference type="Google" id="ProtNLM"/>
    </source>
</evidence>
<keyword evidence="1" id="KW-0175">Coiled coil</keyword>
<gene>
    <name evidence="3" type="ORF">Tci_469773</name>
</gene>
<reference evidence="3" key="1">
    <citation type="journal article" date="2019" name="Sci. Rep.">
        <title>Draft genome of Tanacetum cinerariifolium, the natural source of mosquito coil.</title>
        <authorList>
            <person name="Yamashiro T."/>
            <person name="Shiraishi A."/>
            <person name="Satake H."/>
            <person name="Nakayama K."/>
        </authorList>
    </citation>
    <scope>NUCLEOTIDE SEQUENCE</scope>
</reference>
<evidence type="ECO:0000256" key="2">
    <source>
        <dbReference type="SAM" id="MobiDB-lite"/>
    </source>
</evidence>
<feature type="region of interest" description="Disordered" evidence="2">
    <location>
        <begin position="109"/>
        <end position="131"/>
    </location>
</feature>
<sequence>MGRDTIQLENAVSTISQKYLLEFTFEYRIPKSLHPELPGPEDPIVKFLEGKVGVYTKFFEFSNFHMDLFSLISAPNPAKVKTETRPRAAHEMPLLTATANRVIDIEDMTGASGSLGTPSTVDKSPLDFSNEDPLSLITERTRTKEQKETVAMGALVNKMCRKRGPDEAEANAPPKVLRKDHVPSHPSQSTLRGKSLAAMGIGTGSTVSAPATQETLGHARGVNDPDPLCFRKAVITEDPDFEKFASFASMVRSPGSIYHPGWGVTNNCRLDTSAACQDMVDHIVPPGYFLKLRHLPNYEFLNQYNTTLAQQVGIGSQLRLRFEQEAKLLKKVVAQIARRDQRIQAKEKHIKNLKALLEAEADMKDTTEAKNVELQVYTLQAQVTGEERIKAAFKEFKKYEDDRVNSRCTEMDTGLDALSIDFDEELYPHMLTAITGHRWVIRHSLRLAIMKCTEYIELRQVFVDAMSTGIAKGMSEGLKHRVEHEKAKVDLADIEAYDPEADAKYVMALHALKDL</sequence>
<dbReference type="AlphaFoldDB" id="A0A699I602"/>
<evidence type="ECO:0000256" key="1">
    <source>
        <dbReference type="SAM" id="Coils"/>
    </source>
</evidence>
<proteinExistence type="predicted"/>
<feature type="region of interest" description="Disordered" evidence="2">
    <location>
        <begin position="162"/>
        <end position="194"/>
    </location>
</feature>